<name>A0A545UZQ0_9HYPO</name>
<dbReference type="OrthoDB" id="10251412at2759"/>
<evidence type="ECO:0000256" key="6">
    <source>
        <dbReference type="ARBA" id="ARBA00022801"/>
    </source>
</evidence>
<keyword evidence="6" id="KW-0378">Hydrolase</keyword>
<evidence type="ECO:0000256" key="4">
    <source>
        <dbReference type="ARBA" id="ARBA00022741"/>
    </source>
</evidence>
<comment type="subcellular location">
    <subcellularLocation>
        <location evidence="1">Mitochondrion inner membrane</location>
        <topology evidence="1">Single-pass membrane protein</topology>
    </subcellularLocation>
</comment>
<dbReference type="InterPro" id="IPR003960">
    <property type="entry name" value="ATPase_AAA_CS"/>
</dbReference>
<keyword evidence="18" id="KW-1185">Reference proteome</keyword>
<evidence type="ECO:0000256" key="2">
    <source>
        <dbReference type="ARBA" id="ARBA00007448"/>
    </source>
</evidence>
<feature type="region of interest" description="Disordered" evidence="13">
    <location>
        <begin position="560"/>
        <end position="696"/>
    </location>
</feature>
<evidence type="ECO:0000256" key="8">
    <source>
        <dbReference type="ARBA" id="ARBA00022989"/>
    </source>
</evidence>
<evidence type="ECO:0000256" key="5">
    <source>
        <dbReference type="ARBA" id="ARBA00022792"/>
    </source>
</evidence>
<dbReference type="SMART" id="SM00382">
    <property type="entry name" value="AAA"/>
    <property type="match status" value="1"/>
</dbReference>
<evidence type="ECO:0000256" key="3">
    <source>
        <dbReference type="ARBA" id="ARBA00022692"/>
    </source>
</evidence>
<feature type="compositionally biased region" description="Basic residues" evidence="13">
    <location>
        <begin position="590"/>
        <end position="612"/>
    </location>
</feature>
<feature type="compositionally biased region" description="Basic and acidic residues" evidence="13">
    <location>
        <begin position="648"/>
        <end position="684"/>
    </location>
</feature>
<evidence type="ECO:0000256" key="14">
    <source>
        <dbReference type="SAM" id="Phobius"/>
    </source>
</evidence>
<evidence type="ECO:0000313" key="17">
    <source>
        <dbReference type="EMBL" id="TQV94952.1"/>
    </source>
</evidence>
<feature type="compositionally biased region" description="Acidic residues" evidence="13">
    <location>
        <begin position="617"/>
        <end position="647"/>
    </location>
</feature>
<proteinExistence type="inferred from homology"/>
<dbReference type="Pfam" id="PF08740">
    <property type="entry name" value="BCS1_N"/>
    <property type="match status" value="1"/>
</dbReference>
<sequence length="696" mass="77421">MDPLQASQDAMGGGRGSSTGADAAGIPSPQFALLNYFFPGYSVLISTLNTSLGADFNRYLPFIIAGVAVVLSWRYVWDTVMGLVEANFMSSFTVHTDDETYNILMWWMTRQPFCHRTRNFVVNTSVYSRSDYLYRAHDYSDNSDEEDVDDDNNHQVDGGCRGASSSAVGAAGDDAALASNRGKHVLHYTPSAGTHWFWYKGVPLRFSRRQTKDKISLRNPSEQEELCVSCLGRDPAILKRLLADARLLYLQKDDRKTVIYRATSSVSSYGTDSYWQRCMSRPNRDFSTVILPDKVKQDIIADAGDYLEPATRRWYANRGIPYRRGYLLYGPPGTGKSSLSVALAGYFRMKIYIVSLSSLTATEENLATLFADLPTNCIVLLEDIDTAGLSKTRERKASDDEDKEGAAGDNAPPAQGQLSLSALLNILDGVAAQEGRVLIMTTNHLESLDKALIRPGRVDMIIPFQLADADMSESIFRAIYMPFDGELAEAGSGSAPAKDKAKGKETLIDEVAVLAKEFGRRVPANEFSPAEIQGLLLRHKRSAQGAVEAVEAWVAQMRADKKDKAEREEKEKEEKERKEQEKKEKEKKASKAKRDKKKDKKDKKDKAKAKKAKKEETEDESEDEDETDETDEDETKDNNEVDNEVEPEDKAKGGDKSVEEKENQKKEPVAAKAKTDKVHPEKHNSRGSSDSGYATP</sequence>
<feature type="compositionally biased region" description="Basic and acidic residues" evidence="13">
    <location>
        <begin position="560"/>
        <end position="589"/>
    </location>
</feature>
<protein>
    <submittedName>
        <fullName evidence="17">BCS1-like ATPase</fullName>
    </submittedName>
</protein>
<dbReference type="InterPro" id="IPR057495">
    <property type="entry name" value="AAA_lid_BCS1"/>
</dbReference>
<feature type="domain" description="AAA+ ATPase" evidence="15">
    <location>
        <begin position="322"/>
        <end position="468"/>
    </location>
</feature>
<dbReference type="Gene3D" id="3.40.50.300">
    <property type="entry name" value="P-loop containing nucleotide triphosphate hydrolases"/>
    <property type="match status" value="1"/>
</dbReference>
<evidence type="ECO:0000256" key="13">
    <source>
        <dbReference type="SAM" id="MobiDB-lite"/>
    </source>
</evidence>
<feature type="transmembrane region" description="Helical" evidence="14">
    <location>
        <begin position="33"/>
        <end position="52"/>
    </location>
</feature>
<keyword evidence="10 14" id="KW-0472">Membrane</keyword>
<dbReference type="GO" id="GO:0005524">
    <property type="term" value="F:ATP binding"/>
    <property type="evidence" value="ECO:0007669"/>
    <property type="project" value="UniProtKB-KW"/>
</dbReference>
<gene>
    <name evidence="17" type="ORF">IF1G_05939</name>
</gene>
<dbReference type="InterPro" id="IPR003593">
    <property type="entry name" value="AAA+_ATPase"/>
</dbReference>
<dbReference type="Pfam" id="PF25426">
    <property type="entry name" value="AAA_lid_BCS1"/>
    <property type="match status" value="1"/>
</dbReference>
<evidence type="ECO:0000259" key="16">
    <source>
        <dbReference type="SMART" id="SM01024"/>
    </source>
</evidence>
<feature type="transmembrane region" description="Helical" evidence="14">
    <location>
        <begin position="59"/>
        <end position="77"/>
    </location>
</feature>
<dbReference type="GO" id="GO:0016887">
    <property type="term" value="F:ATP hydrolysis activity"/>
    <property type="evidence" value="ECO:0007669"/>
    <property type="project" value="InterPro"/>
</dbReference>
<organism evidence="17 18">
    <name type="scientific">Cordyceps javanica</name>
    <dbReference type="NCBI Taxonomy" id="43265"/>
    <lineage>
        <taxon>Eukaryota</taxon>
        <taxon>Fungi</taxon>
        <taxon>Dikarya</taxon>
        <taxon>Ascomycota</taxon>
        <taxon>Pezizomycotina</taxon>
        <taxon>Sordariomycetes</taxon>
        <taxon>Hypocreomycetidae</taxon>
        <taxon>Hypocreales</taxon>
        <taxon>Cordycipitaceae</taxon>
        <taxon>Cordyceps</taxon>
    </lineage>
</organism>
<dbReference type="InterPro" id="IPR050747">
    <property type="entry name" value="Mitochondrial_chaperone_BCS1"/>
</dbReference>
<feature type="region of interest" description="Disordered" evidence="13">
    <location>
        <begin position="1"/>
        <end position="21"/>
    </location>
</feature>
<dbReference type="InterPro" id="IPR027417">
    <property type="entry name" value="P-loop_NTPase"/>
</dbReference>
<keyword evidence="8 14" id="KW-1133">Transmembrane helix</keyword>
<keyword evidence="7 12" id="KW-0067">ATP-binding</keyword>
<evidence type="ECO:0000256" key="1">
    <source>
        <dbReference type="ARBA" id="ARBA00004434"/>
    </source>
</evidence>
<keyword evidence="3 14" id="KW-0812">Transmembrane</keyword>
<evidence type="ECO:0000256" key="12">
    <source>
        <dbReference type="RuleBase" id="RU003651"/>
    </source>
</evidence>
<dbReference type="InterPro" id="IPR014851">
    <property type="entry name" value="BCS1_N"/>
</dbReference>
<keyword evidence="5" id="KW-0999">Mitochondrion inner membrane</keyword>
<reference evidence="17 18" key="1">
    <citation type="journal article" date="2019" name="Appl. Microbiol. Biotechnol.">
        <title>Genome sequence of Isaria javanica and comparative genome analysis insights into family S53 peptidase evolution in fungal entomopathogens.</title>
        <authorList>
            <person name="Lin R."/>
            <person name="Zhang X."/>
            <person name="Xin B."/>
            <person name="Zou M."/>
            <person name="Gao Y."/>
            <person name="Qin F."/>
            <person name="Hu Q."/>
            <person name="Xie B."/>
            <person name="Cheng X."/>
        </authorList>
    </citation>
    <scope>NUCLEOTIDE SEQUENCE [LARGE SCALE GENOMIC DNA]</scope>
    <source>
        <strain evidence="17 18">IJ1G</strain>
    </source>
</reference>
<dbReference type="EMBL" id="SPUK01000008">
    <property type="protein sequence ID" value="TQV94952.1"/>
    <property type="molecule type" value="Genomic_DNA"/>
</dbReference>
<dbReference type="InterPro" id="IPR003959">
    <property type="entry name" value="ATPase_AAA_core"/>
</dbReference>
<dbReference type="SUPFAM" id="SSF52540">
    <property type="entry name" value="P-loop containing nucleoside triphosphate hydrolases"/>
    <property type="match status" value="1"/>
</dbReference>
<evidence type="ECO:0000256" key="11">
    <source>
        <dbReference type="ARBA" id="ARBA00048778"/>
    </source>
</evidence>
<dbReference type="SMART" id="SM01024">
    <property type="entry name" value="BCS1_N"/>
    <property type="match status" value="1"/>
</dbReference>
<keyword evidence="4 12" id="KW-0547">Nucleotide-binding</keyword>
<accession>A0A545UZQ0</accession>
<feature type="compositionally biased region" description="Polar residues" evidence="13">
    <location>
        <begin position="686"/>
        <end position="696"/>
    </location>
</feature>
<comment type="similarity">
    <text evidence="2">Belongs to the AAA ATPase family. BCS1 subfamily.</text>
</comment>
<evidence type="ECO:0000259" key="15">
    <source>
        <dbReference type="SMART" id="SM00382"/>
    </source>
</evidence>
<dbReference type="PROSITE" id="PS00674">
    <property type="entry name" value="AAA"/>
    <property type="match status" value="1"/>
</dbReference>
<evidence type="ECO:0000256" key="10">
    <source>
        <dbReference type="ARBA" id="ARBA00023136"/>
    </source>
</evidence>
<dbReference type="STRING" id="43265.A0A545UZQ0"/>
<keyword evidence="9" id="KW-0496">Mitochondrion</keyword>
<evidence type="ECO:0000256" key="9">
    <source>
        <dbReference type="ARBA" id="ARBA00023128"/>
    </source>
</evidence>
<evidence type="ECO:0000313" key="18">
    <source>
        <dbReference type="Proteomes" id="UP000315783"/>
    </source>
</evidence>
<dbReference type="Pfam" id="PF00004">
    <property type="entry name" value="AAA"/>
    <property type="match status" value="1"/>
</dbReference>
<evidence type="ECO:0000256" key="7">
    <source>
        <dbReference type="ARBA" id="ARBA00022840"/>
    </source>
</evidence>
<feature type="region of interest" description="Disordered" evidence="13">
    <location>
        <begin position="391"/>
        <end position="412"/>
    </location>
</feature>
<dbReference type="PANTHER" id="PTHR23070">
    <property type="entry name" value="BCS1 AAA-TYPE ATPASE"/>
    <property type="match status" value="1"/>
</dbReference>
<feature type="domain" description="BCS1 N-terminal" evidence="16">
    <location>
        <begin position="62"/>
        <end position="289"/>
    </location>
</feature>
<comment type="caution">
    <text evidence="17">The sequence shown here is derived from an EMBL/GenBank/DDBJ whole genome shotgun (WGS) entry which is preliminary data.</text>
</comment>
<comment type="catalytic activity">
    <reaction evidence="11">
        <text>ATP + H2O = ADP + phosphate + H(+)</text>
        <dbReference type="Rhea" id="RHEA:13065"/>
        <dbReference type="ChEBI" id="CHEBI:15377"/>
        <dbReference type="ChEBI" id="CHEBI:15378"/>
        <dbReference type="ChEBI" id="CHEBI:30616"/>
        <dbReference type="ChEBI" id="CHEBI:43474"/>
        <dbReference type="ChEBI" id="CHEBI:456216"/>
    </reaction>
    <physiologicalReaction direction="left-to-right" evidence="11">
        <dbReference type="Rhea" id="RHEA:13066"/>
    </physiologicalReaction>
</comment>
<dbReference type="GO" id="GO:0005743">
    <property type="term" value="C:mitochondrial inner membrane"/>
    <property type="evidence" value="ECO:0007669"/>
    <property type="project" value="UniProtKB-SubCell"/>
</dbReference>
<dbReference type="AlphaFoldDB" id="A0A545UZQ0"/>
<dbReference type="Proteomes" id="UP000315783">
    <property type="component" value="Unassembled WGS sequence"/>
</dbReference>